<keyword evidence="2" id="KW-0805">Transcription regulation</keyword>
<dbReference type="InterPro" id="IPR036388">
    <property type="entry name" value="WH-like_DNA-bd_sf"/>
</dbReference>
<comment type="similarity">
    <text evidence="1">Belongs to the sigma-70 factor family. ECF subfamily.</text>
</comment>
<evidence type="ECO:0000259" key="6">
    <source>
        <dbReference type="Pfam" id="PF08281"/>
    </source>
</evidence>
<proteinExistence type="inferred from homology"/>
<dbReference type="SUPFAM" id="SSF88946">
    <property type="entry name" value="Sigma2 domain of RNA polymerase sigma factors"/>
    <property type="match status" value="1"/>
</dbReference>
<dbReference type="EMBL" id="JBHMEW010000068">
    <property type="protein sequence ID" value="MFB9213486.1"/>
    <property type="molecule type" value="Genomic_DNA"/>
</dbReference>
<evidence type="ECO:0000256" key="3">
    <source>
        <dbReference type="ARBA" id="ARBA00023082"/>
    </source>
</evidence>
<keyword evidence="8" id="KW-1185">Reference proteome</keyword>
<evidence type="ECO:0000256" key="5">
    <source>
        <dbReference type="SAM" id="MobiDB-lite"/>
    </source>
</evidence>
<feature type="domain" description="RNA polymerase sigma factor 70 region 4 type 2" evidence="6">
    <location>
        <begin position="151"/>
        <end position="199"/>
    </location>
</feature>
<dbReference type="InterPro" id="IPR013324">
    <property type="entry name" value="RNA_pol_sigma_r3/r4-like"/>
</dbReference>
<keyword evidence="4" id="KW-0804">Transcription</keyword>
<dbReference type="InterPro" id="IPR013325">
    <property type="entry name" value="RNA_pol_sigma_r2"/>
</dbReference>
<dbReference type="Gene3D" id="1.10.1740.10">
    <property type="match status" value="1"/>
</dbReference>
<dbReference type="InterPro" id="IPR013249">
    <property type="entry name" value="RNA_pol_sigma70_r4_t2"/>
</dbReference>
<evidence type="ECO:0000256" key="4">
    <source>
        <dbReference type="ARBA" id="ARBA00023163"/>
    </source>
</evidence>
<keyword evidence="3" id="KW-0731">Sigma factor</keyword>
<feature type="region of interest" description="Disordered" evidence="5">
    <location>
        <begin position="1"/>
        <end position="27"/>
    </location>
</feature>
<dbReference type="Gene3D" id="1.10.10.10">
    <property type="entry name" value="Winged helix-like DNA-binding domain superfamily/Winged helix DNA-binding domain"/>
    <property type="match status" value="1"/>
</dbReference>
<dbReference type="InterPro" id="IPR039425">
    <property type="entry name" value="RNA_pol_sigma-70-like"/>
</dbReference>
<dbReference type="CDD" id="cd06171">
    <property type="entry name" value="Sigma70_r4"/>
    <property type="match status" value="1"/>
</dbReference>
<reference evidence="7 8" key="1">
    <citation type="submission" date="2024-09" db="EMBL/GenBank/DDBJ databases">
        <authorList>
            <person name="Sun Q."/>
            <person name="Mori K."/>
        </authorList>
    </citation>
    <scope>NUCLEOTIDE SEQUENCE [LARGE SCALE GENOMIC DNA]</scope>
    <source>
        <strain evidence="7 8">CECT 7682</strain>
    </source>
</reference>
<feature type="compositionally biased region" description="Polar residues" evidence="5">
    <location>
        <begin position="1"/>
        <end position="14"/>
    </location>
</feature>
<name>A0ABV5J9H0_9BACT</name>
<dbReference type="Proteomes" id="UP001589654">
    <property type="component" value="Unassembled WGS sequence"/>
</dbReference>
<comment type="caution">
    <text evidence="7">The sequence shown here is derived from an EMBL/GenBank/DDBJ whole genome shotgun (WGS) entry which is preliminary data.</text>
</comment>
<evidence type="ECO:0000313" key="7">
    <source>
        <dbReference type="EMBL" id="MFB9213486.1"/>
    </source>
</evidence>
<evidence type="ECO:0000256" key="2">
    <source>
        <dbReference type="ARBA" id="ARBA00023015"/>
    </source>
</evidence>
<dbReference type="RefSeq" id="WP_379945472.1">
    <property type="nucleotide sequence ID" value="NZ_JBHMEW010000068.1"/>
</dbReference>
<dbReference type="PANTHER" id="PTHR43133">
    <property type="entry name" value="RNA POLYMERASE ECF-TYPE SIGMA FACTO"/>
    <property type="match status" value="1"/>
</dbReference>
<dbReference type="InterPro" id="IPR014284">
    <property type="entry name" value="RNA_pol_sigma-70_dom"/>
</dbReference>
<dbReference type="PANTHER" id="PTHR43133:SF46">
    <property type="entry name" value="RNA POLYMERASE SIGMA-70 FACTOR ECF SUBFAMILY"/>
    <property type="match status" value="1"/>
</dbReference>
<accession>A0ABV5J9H0</accession>
<evidence type="ECO:0000256" key="1">
    <source>
        <dbReference type="ARBA" id="ARBA00010641"/>
    </source>
</evidence>
<gene>
    <name evidence="7" type="ORF">ACFFUR_16840</name>
</gene>
<organism evidence="7 8">
    <name type="scientific">Echinicola jeungdonensis</name>
    <dbReference type="NCBI Taxonomy" id="709343"/>
    <lineage>
        <taxon>Bacteria</taxon>
        <taxon>Pseudomonadati</taxon>
        <taxon>Bacteroidota</taxon>
        <taxon>Cytophagia</taxon>
        <taxon>Cytophagales</taxon>
        <taxon>Cyclobacteriaceae</taxon>
        <taxon>Echinicola</taxon>
    </lineage>
</organism>
<protein>
    <submittedName>
        <fullName evidence="7">RNA polymerase sigma factor</fullName>
    </submittedName>
</protein>
<dbReference type="Pfam" id="PF08281">
    <property type="entry name" value="Sigma70_r4_2"/>
    <property type="match status" value="1"/>
</dbReference>
<sequence length="225" mass="26337">MPKLNFSQSDTFVQNPELGKGKKSDGNHSFEKNLWRDFKSGSEDALMELYNLYSDKLFNYGTQITYDKELIRDVVQDVFLYLVQNKKSIKQPDSIKFYLFACFRRRLMKVLKRNKKISYSEDFERGDGFQITVEEGIKSIDTQFTLETKKMLEMASKKLPAKQREIIMLHYFEGLSYKEIADMMGFGHVRSARNLLYKAVNGLSSILKKYHGDLFVLIGLLFYSF</sequence>
<dbReference type="SUPFAM" id="SSF88659">
    <property type="entry name" value="Sigma3 and sigma4 domains of RNA polymerase sigma factors"/>
    <property type="match status" value="1"/>
</dbReference>
<evidence type="ECO:0000313" key="8">
    <source>
        <dbReference type="Proteomes" id="UP001589654"/>
    </source>
</evidence>
<dbReference type="NCBIfam" id="TIGR02937">
    <property type="entry name" value="sigma70-ECF"/>
    <property type="match status" value="1"/>
</dbReference>